<gene>
    <name evidence="2" type="ORF">DM02DRAFT_694854</name>
</gene>
<accession>A0A2V1D9E8</accession>
<dbReference type="Proteomes" id="UP000244855">
    <property type="component" value="Unassembled WGS sequence"/>
</dbReference>
<dbReference type="Gene3D" id="3.30.70.100">
    <property type="match status" value="1"/>
</dbReference>
<proteinExistence type="predicted"/>
<name>A0A2V1D9E8_9PLEO</name>
<organism evidence="2 3">
    <name type="scientific">Periconia macrospinosa</name>
    <dbReference type="NCBI Taxonomy" id="97972"/>
    <lineage>
        <taxon>Eukaryota</taxon>
        <taxon>Fungi</taxon>
        <taxon>Dikarya</taxon>
        <taxon>Ascomycota</taxon>
        <taxon>Pezizomycotina</taxon>
        <taxon>Dothideomycetes</taxon>
        <taxon>Pleosporomycetidae</taxon>
        <taxon>Pleosporales</taxon>
        <taxon>Massarineae</taxon>
        <taxon>Periconiaceae</taxon>
        <taxon>Periconia</taxon>
    </lineage>
</organism>
<dbReference type="Pfam" id="PF03992">
    <property type="entry name" value="ABM"/>
    <property type="match status" value="1"/>
</dbReference>
<dbReference type="AlphaFoldDB" id="A0A2V1D9E8"/>
<evidence type="ECO:0000313" key="2">
    <source>
        <dbReference type="EMBL" id="PVH93824.1"/>
    </source>
</evidence>
<dbReference type="EMBL" id="KZ805565">
    <property type="protein sequence ID" value="PVH93824.1"/>
    <property type="molecule type" value="Genomic_DNA"/>
</dbReference>
<evidence type="ECO:0000259" key="1">
    <source>
        <dbReference type="Pfam" id="PF03992"/>
    </source>
</evidence>
<protein>
    <recommendedName>
        <fullName evidence="1">ABM domain-containing protein</fullName>
    </recommendedName>
</protein>
<dbReference type="InterPro" id="IPR011008">
    <property type="entry name" value="Dimeric_a/b-barrel"/>
</dbReference>
<feature type="domain" description="ABM" evidence="1">
    <location>
        <begin position="4"/>
        <end position="80"/>
    </location>
</feature>
<keyword evidence="3" id="KW-1185">Reference proteome</keyword>
<dbReference type="OrthoDB" id="4520428at2759"/>
<dbReference type="PANTHER" id="PTHR40624:SF1">
    <property type="entry name" value="BIOSYNTHESIS MONOOXYGENASE, PUTATIVE (AFU_ORTHOLOGUE AFUA_1G12025)-RELATED"/>
    <property type="match status" value="1"/>
</dbReference>
<sequence length="223" mass="24641">MAQIIVTARIVCASPSAREKVLAAFHKIIEFTYPNEPDVLRYVVTLPLDDTTGTVLYMIEEYASSAANDAHVATAPVQDLIQLFTTGNVLAQPPEVHICPVVGHKTSAKVSRIEANPAIVLAHVVYKPDTLSHALKGWRKVVEYVESNEYWTQGYTLGKEEESNCVRTVEVYESWGFVDKVHAGSEAVRENAKENGKDRTGIEGTVRVRAVDGFMGRENLVKL</sequence>
<dbReference type="SUPFAM" id="SSF54909">
    <property type="entry name" value="Dimeric alpha+beta barrel"/>
    <property type="match status" value="1"/>
</dbReference>
<reference evidence="2 3" key="1">
    <citation type="journal article" date="2018" name="Sci. Rep.">
        <title>Comparative genomics provides insights into the lifestyle and reveals functional heterogeneity of dark septate endophytic fungi.</title>
        <authorList>
            <person name="Knapp D.G."/>
            <person name="Nemeth J.B."/>
            <person name="Barry K."/>
            <person name="Hainaut M."/>
            <person name="Henrissat B."/>
            <person name="Johnson J."/>
            <person name="Kuo A."/>
            <person name="Lim J.H.P."/>
            <person name="Lipzen A."/>
            <person name="Nolan M."/>
            <person name="Ohm R.A."/>
            <person name="Tamas L."/>
            <person name="Grigoriev I.V."/>
            <person name="Spatafora J.W."/>
            <person name="Nagy L.G."/>
            <person name="Kovacs G.M."/>
        </authorList>
    </citation>
    <scope>NUCLEOTIDE SEQUENCE [LARGE SCALE GENOMIC DNA]</scope>
    <source>
        <strain evidence="2 3">DSE2036</strain>
    </source>
</reference>
<dbReference type="PANTHER" id="PTHR40624">
    <property type="entry name" value="BIOSYNTHESIS MONOOXYGENASE, PUTATIVE (AFU_ORTHOLOGUE AFUA_1G12025)-RELATED"/>
    <property type="match status" value="1"/>
</dbReference>
<dbReference type="InterPro" id="IPR007138">
    <property type="entry name" value="ABM_dom"/>
</dbReference>
<evidence type="ECO:0000313" key="3">
    <source>
        <dbReference type="Proteomes" id="UP000244855"/>
    </source>
</evidence>